<keyword evidence="5 7" id="KW-1133">Transmembrane helix</keyword>
<dbReference type="InterPro" id="IPR036259">
    <property type="entry name" value="MFS_trans_sf"/>
</dbReference>
<dbReference type="PROSITE" id="PS00216">
    <property type="entry name" value="SUGAR_TRANSPORT_1"/>
    <property type="match status" value="1"/>
</dbReference>
<evidence type="ECO:0000256" key="4">
    <source>
        <dbReference type="ARBA" id="ARBA00022692"/>
    </source>
</evidence>
<keyword evidence="10" id="KW-1185">Reference proteome</keyword>
<dbReference type="FunFam" id="1.20.1250.20:FF:000118">
    <property type="entry name" value="D-xylose-proton symporter-like 3, chloroplastic"/>
    <property type="match status" value="1"/>
</dbReference>
<dbReference type="RefSeq" id="XP_003288920.1">
    <property type="nucleotide sequence ID" value="XM_003288872.1"/>
</dbReference>
<dbReference type="AlphaFoldDB" id="F0ZND6"/>
<dbReference type="Pfam" id="PF00083">
    <property type="entry name" value="Sugar_tr"/>
    <property type="match status" value="1"/>
</dbReference>
<evidence type="ECO:0000259" key="8">
    <source>
        <dbReference type="PROSITE" id="PS50850"/>
    </source>
</evidence>
<dbReference type="InterPro" id="IPR003663">
    <property type="entry name" value="Sugar/inositol_transpt"/>
</dbReference>
<dbReference type="InterPro" id="IPR005829">
    <property type="entry name" value="Sugar_transporter_CS"/>
</dbReference>
<dbReference type="CDD" id="cd17315">
    <property type="entry name" value="MFS_GLUT_like"/>
    <property type="match status" value="1"/>
</dbReference>
<accession>F0ZND6</accession>
<dbReference type="NCBIfam" id="TIGR00879">
    <property type="entry name" value="SP"/>
    <property type="match status" value="1"/>
</dbReference>
<evidence type="ECO:0000256" key="3">
    <source>
        <dbReference type="ARBA" id="ARBA00022448"/>
    </source>
</evidence>
<comment type="subcellular location">
    <subcellularLocation>
        <location evidence="1">Membrane</location>
        <topology evidence="1">Multi-pass membrane protein</topology>
    </subcellularLocation>
</comment>
<feature type="transmembrane region" description="Helical" evidence="7">
    <location>
        <begin position="385"/>
        <end position="402"/>
    </location>
</feature>
<feature type="transmembrane region" description="Helical" evidence="7">
    <location>
        <begin position="246"/>
        <end position="266"/>
    </location>
</feature>
<evidence type="ECO:0000256" key="7">
    <source>
        <dbReference type="SAM" id="Phobius"/>
    </source>
</evidence>
<feature type="domain" description="Major facilitator superfamily (MFS) profile" evidence="8">
    <location>
        <begin position="253"/>
        <end position="686"/>
    </location>
</feature>
<dbReference type="PROSITE" id="PS00217">
    <property type="entry name" value="SUGAR_TRANSPORT_2"/>
    <property type="match status" value="1"/>
</dbReference>
<dbReference type="SUPFAM" id="SSF103473">
    <property type="entry name" value="MFS general substrate transporter"/>
    <property type="match status" value="1"/>
</dbReference>
<feature type="transmembrane region" description="Helical" evidence="7">
    <location>
        <begin position="664"/>
        <end position="682"/>
    </location>
</feature>
<keyword evidence="3" id="KW-0813">Transport</keyword>
<evidence type="ECO:0000313" key="9">
    <source>
        <dbReference type="EMBL" id="EGC34544.1"/>
    </source>
</evidence>
<dbReference type="InParanoid" id="F0ZND6"/>
<protein>
    <recommendedName>
        <fullName evidence="8">Major facilitator superfamily (MFS) profile domain-containing protein</fullName>
    </recommendedName>
</protein>
<comment type="similarity">
    <text evidence="2">Belongs to the major facilitator superfamily. Sugar transporter (TC 2.A.1.1) family.</text>
</comment>
<keyword evidence="6 7" id="KW-0472">Membrane</keyword>
<evidence type="ECO:0000256" key="5">
    <source>
        <dbReference type="ARBA" id="ARBA00022989"/>
    </source>
</evidence>
<dbReference type="KEGG" id="dpp:DICPUDRAFT_153234"/>
<reference evidence="10" key="1">
    <citation type="journal article" date="2011" name="Genome Biol.">
        <title>Comparative genomics of the social amoebae Dictyostelium discoideum and Dictyostelium purpureum.</title>
        <authorList>
            <consortium name="US DOE Joint Genome Institute (JGI-PGF)"/>
            <person name="Sucgang R."/>
            <person name="Kuo A."/>
            <person name="Tian X."/>
            <person name="Salerno W."/>
            <person name="Parikh A."/>
            <person name="Feasley C.L."/>
            <person name="Dalin E."/>
            <person name="Tu H."/>
            <person name="Huang E."/>
            <person name="Barry K."/>
            <person name="Lindquist E."/>
            <person name="Shapiro H."/>
            <person name="Bruce D."/>
            <person name="Schmutz J."/>
            <person name="Salamov A."/>
            <person name="Fey P."/>
            <person name="Gaudet P."/>
            <person name="Anjard C."/>
            <person name="Babu M.M."/>
            <person name="Basu S."/>
            <person name="Bushmanova Y."/>
            <person name="van der Wel H."/>
            <person name="Katoh-Kurasawa M."/>
            <person name="Dinh C."/>
            <person name="Coutinho P.M."/>
            <person name="Saito T."/>
            <person name="Elias M."/>
            <person name="Schaap P."/>
            <person name="Kay R.R."/>
            <person name="Henrissat B."/>
            <person name="Eichinger L."/>
            <person name="Rivero F."/>
            <person name="Putnam N.H."/>
            <person name="West C.M."/>
            <person name="Loomis W.F."/>
            <person name="Chisholm R.L."/>
            <person name="Shaulsky G."/>
            <person name="Strassmann J.E."/>
            <person name="Queller D.C."/>
            <person name="Kuspa A."/>
            <person name="Grigoriev I.V."/>
        </authorList>
    </citation>
    <scope>NUCLEOTIDE SEQUENCE [LARGE SCALE GENOMIC DNA]</scope>
    <source>
        <strain evidence="10">QSDP1</strain>
    </source>
</reference>
<evidence type="ECO:0000313" key="10">
    <source>
        <dbReference type="Proteomes" id="UP000001064"/>
    </source>
</evidence>
<dbReference type="FunCoup" id="F0ZND6">
    <property type="interactions" value="77"/>
</dbReference>
<feature type="transmembrane region" description="Helical" evidence="7">
    <location>
        <begin position="593"/>
        <end position="619"/>
    </location>
</feature>
<dbReference type="VEuPathDB" id="AmoebaDB:DICPUDRAFT_153234"/>
<dbReference type="PROSITE" id="PS50850">
    <property type="entry name" value="MFS"/>
    <property type="match status" value="1"/>
</dbReference>
<feature type="transmembrane region" description="Helical" evidence="7">
    <location>
        <begin position="491"/>
        <end position="516"/>
    </location>
</feature>
<proteinExistence type="inferred from homology"/>
<evidence type="ECO:0000256" key="2">
    <source>
        <dbReference type="ARBA" id="ARBA00010992"/>
    </source>
</evidence>
<dbReference type="EMBL" id="GL871093">
    <property type="protein sequence ID" value="EGC34544.1"/>
    <property type="molecule type" value="Genomic_DNA"/>
</dbReference>
<feature type="transmembrane region" description="Helical" evidence="7">
    <location>
        <begin position="558"/>
        <end position="578"/>
    </location>
</feature>
<evidence type="ECO:0000256" key="1">
    <source>
        <dbReference type="ARBA" id="ARBA00004141"/>
    </source>
</evidence>
<dbReference type="PANTHER" id="PTHR48020:SF12">
    <property type="entry name" value="PROTON MYO-INOSITOL COTRANSPORTER"/>
    <property type="match status" value="1"/>
</dbReference>
<dbReference type="InterPro" id="IPR020846">
    <property type="entry name" value="MFS_dom"/>
</dbReference>
<organism evidence="9 10">
    <name type="scientific">Dictyostelium purpureum</name>
    <name type="common">Slime mold</name>
    <dbReference type="NCBI Taxonomy" id="5786"/>
    <lineage>
        <taxon>Eukaryota</taxon>
        <taxon>Amoebozoa</taxon>
        <taxon>Evosea</taxon>
        <taxon>Eumycetozoa</taxon>
        <taxon>Dictyostelia</taxon>
        <taxon>Dictyosteliales</taxon>
        <taxon>Dictyosteliaceae</taxon>
        <taxon>Dictyostelium</taxon>
    </lineage>
</organism>
<evidence type="ECO:0000256" key="6">
    <source>
        <dbReference type="ARBA" id="ARBA00023136"/>
    </source>
</evidence>
<dbReference type="InterPro" id="IPR050814">
    <property type="entry name" value="Myo-inositol_Transporter"/>
</dbReference>
<sequence>MDNNINNKIKLYKLNNEFVEVRIGNNLKDISISIIKYFIKNEIIYLEIENIFLDFSFRKNNFDQNDRTPPTNINNKDNYDINNKNNKINFYREITKFSFVEFKHCLINIFIKIKEVNHNNNSNNNNNNSDCQSLNCENNKNNYNFIELKPNVTDNSINLIYFNNYNFKNDIFSCQRNSLDKQILYLINNKGIEIKSIMFGKEKIVGEEEDETPLLKESSYLTINENEIVTASSSNSSSGDHNESKLSLFLFLNVCFSVLSTLQFGYNTGVISPTIVEIQKLLNLDLNQKSILVSSVLFGAMAGSFSSAFFVDRIGRKWSLLINNFFYILGPFLCSIGKNYVTLLFGRLITGFGVGVASSVVPLYIGEISPTSLRGALGLLRQSTVTFGIMLSSLVAYGLIVYSDGWRYTFAIAAAPSLIQMVLSYWFVETPRYLISKNKAQEAKVIIKKIEPHLSEQQIDMQVSKIKQSINEQKGSDDSWLQLFQIQYIKIYIIAFGLNMLQQLVGINCVIYYSTIILQDAGFVKNTAVLISALVGIPQLIMLLISVWLIDRFGRKPLLIYGLIGMIVGMGILGYPFYNNSSSTGVFDNKAKGWVAVAGMIFFKLMFSVGLGPIPTIITSEIIPSKIRGKAMAISQLLNWLGNCIVNIMYLHMVDSPLGQAGTFWFFGGISLITLLFVIFLVPETKGISIEELSKKLFII</sequence>
<dbReference type="eggNOG" id="KOG0254">
    <property type="taxonomic scope" value="Eukaryota"/>
</dbReference>
<dbReference type="OMA" id="TNAIQYF"/>
<feature type="transmembrane region" description="Helical" evidence="7">
    <location>
        <begin position="318"/>
        <end position="338"/>
    </location>
</feature>
<feature type="transmembrane region" description="Helical" evidence="7">
    <location>
        <begin position="528"/>
        <end position="551"/>
    </location>
</feature>
<dbReference type="GO" id="GO:0016020">
    <property type="term" value="C:membrane"/>
    <property type="evidence" value="ECO:0000318"/>
    <property type="project" value="GO_Central"/>
</dbReference>
<dbReference type="Gene3D" id="1.20.1250.20">
    <property type="entry name" value="MFS general substrate transporter like domains"/>
    <property type="match status" value="1"/>
</dbReference>
<dbReference type="GO" id="GO:0055085">
    <property type="term" value="P:transmembrane transport"/>
    <property type="evidence" value="ECO:0000318"/>
    <property type="project" value="GO_Central"/>
</dbReference>
<dbReference type="GO" id="GO:0022857">
    <property type="term" value="F:transmembrane transporter activity"/>
    <property type="evidence" value="ECO:0000318"/>
    <property type="project" value="GO_Central"/>
</dbReference>
<feature type="transmembrane region" description="Helical" evidence="7">
    <location>
        <begin position="344"/>
        <end position="365"/>
    </location>
</feature>
<dbReference type="InterPro" id="IPR005828">
    <property type="entry name" value="MFS_sugar_transport-like"/>
</dbReference>
<feature type="transmembrane region" description="Helical" evidence="7">
    <location>
        <begin position="291"/>
        <end position="311"/>
    </location>
</feature>
<dbReference type="GO" id="GO:0005737">
    <property type="term" value="C:cytoplasm"/>
    <property type="evidence" value="ECO:0007669"/>
    <property type="project" value="UniProtKB-ARBA"/>
</dbReference>
<dbReference type="OrthoDB" id="6612291at2759"/>
<dbReference type="GeneID" id="10499602"/>
<dbReference type="Proteomes" id="UP000001064">
    <property type="component" value="Unassembled WGS sequence"/>
</dbReference>
<feature type="transmembrane region" description="Helical" evidence="7">
    <location>
        <begin position="631"/>
        <end position="652"/>
    </location>
</feature>
<keyword evidence="4 7" id="KW-0812">Transmembrane</keyword>
<gene>
    <name evidence="9" type="ORF">DICPUDRAFT_153234</name>
</gene>
<name>F0ZND6_DICPU</name>
<dbReference type="PRINTS" id="PR00171">
    <property type="entry name" value="SUGRTRNSPORT"/>
</dbReference>
<dbReference type="PANTHER" id="PTHR48020">
    <property type="entry name" value="PROTON MYO-INOSITOL COTRANSPORTER"/>
    <property type="match status" value="1"/>
</dbReference>
<feature type="transmembrane region" description="Helical" evidence="7">
    <location>
        <begin position="408"/>
        <end position="428"/>
    </location>
</feature>